<proteinExistence type="predicted"/>
<organism evidence="1 2">
    <name type="scientific">Thiopseudomonas denitrificans</name>
    <dbReference type="NCBI Taxonomy" id="1501432"/>
    <lineage>
        <taxon>Bacteria</taxon>
        <taxon>Pseudomonadati</taxon>
        <taxon>Pseudomonadota</taxon>
        <taxon>Gammaproteobacteria</taxon>
        <taxon>Pseudomonadales</taxon>
        <taxon>Pseudomonadaceae</taxon>
        <taxon>Thiopseudomonas</taxon>
    </lineage>
</organism>
<name>A0A4R6TVQ7_9GAMM</name>
<dbReference type="OrthoDB" id="4868247at2"/>
<dbReference type="InterPro" id="IPR025833">
    <property type="entry name" value="GDYXXLXY"/>
</dbReference>
<evidence type="ECO:0000313" key="1">
    <source>
        <dbReference type="EMBL" id="TDQ37898.1"/>
    </source>
</evidence>
<protein>
    <submittedName>
        <fullName evidence="1">Putative membrane-anchored protein</fullName>
    </submittedName>
</protein>
<accession>A0A4R6TVQ7</accession>
<gene>
    <name evidence="1" type="ORF">DFQ45_106125</name>
</gene>
<reference evidence="1 2" key="1">
    <citation type="submission" date="2019-03" db="EMBL/GenBank/DDBJ databases">
        <title>Genomic Encyclopedia of Type Strains, Phase IV (KMG-IV): sequencing the most valuable type-strain genomes for metagenomic binning, comparative biology and taxonomic classification.</title>
        <authorList>
            <person name="Goeker M."/>
        </authorList>
    </citation>
    <scope>NUCLEOTIDE SEQUENCE [LARGE SCALE GENOMIC DNA]</scope>
    <source>
        <strain evidence="1 2">DSM 28679</strain>
    </source>
</reference>
<dbReference type="Proteomes" id="UP000294575">
    <property type="component" value="Unassembled WGS sequence"/>
</dbReference>
<dbReference type="Pfam" id="PF14345">
    <property type="entry name" value="GDYXXLXY"/>
    <property type="match status" value="1"/>
</dbReference>
<comment type="caution">
    <text evidence="1">The sequence shown here is derived from an EMBL/GenBank/DDBJ whole genome shotgun (WGS) entry which is preliminary data.</text>
</comment>
<dbReference type="AlphaFoldDB" id="A0A4R6TVQ7"/>
<sequence length="184" mass="20448">MRKAGIVLVLLLVLAGINYSIFRTEQVLESGQEVILELAPVDPRSLMQGDYMALRFALGNEVQRALWKQRDAAGEKPDDSSMPPLTGRVVVVLDKQDVARFVALDSGQTLAAGQLRLEYRLRHGSVQFATNAFFFQEGSGQQYEAARYGLFRVSESGQPYLTHMLDEKLETIGKTRNLTAGVKD</sequence>
<dbReference type="EMBL" id="SNYK01000006">
    <property type="protein sequence ID" value="TDQ37898.1"/>
    <property type="molecule type" value="Genomic_DNA"/>
</dbReference>
<evidence type="ECO:0000313" key="2">
    <source>
        <dbReference type="Proteomes" id="UP000294575"/>
    </source>
</evidence>
<keyword evidence="2" id="KW-1185">Reference proteome</keyword>
<dbReference type="RefSeq" id="WP_101495889.1">
    <property type="nucleotide sequence ID" value="NZ_LNJZ01000003.1"/>
</dbReference>